<comment type="function">
    <text evidence="6 9">Catalyzes cyclization of the linear tetrapyrrole, hydroxymethylbilane, to the macrocyclic uroporphyrinogen III.</text>
</comment>
<proteinExistence type="inferred from homology"/>
<keyword evidence="4 9" id="KW-0456">Lyase</keyword>
<accession>A0ABV9JCL6</accession>
<dbReference type="EC" id="4.2.1.75" evidence="3 9"/>
<dbReference type="Pfam" id="PF02602">
    <property type="entry name" value="HEM4"/>
    <property type="match status" value="1"/>
</dbReference>
<comment type="caution">
    <text evidence="11">The sequence shown here is derived from an EMBL/GenBank/DDBJ whole genome shotgun (WGS) entry which is preliminary data.</text>
</comment>
<dbReference type="PANTHER" id="PTHR38042">
    <property type="entry name" value="UROPORPHYRINOGEN-III SYNTHASE, CHLOROPLASTIC"/>
    <property type="match status" value="1"/>
</dbReference>
<dbReference type="InterPro" id="IPR036108">
    <property type="entry name" value="4pyrrol_syn_uPrphyn_synt_sf"/>
</dbReference>
<dbReference type="EMBL" id="JBHSGD010000005">
    <property type="protein sequence ID" value="MFC4652513.1"/>
    <property type="molecule type" value="Genomic_DNA"/>
</dbReference>
<dbReference type="PANTHER" id="PTHR38042:SF1">
    <property type="entry name" value="UROPORPHYRINOGEN-III SYNTHASE, CHLOROPLASTIC"/>
    <property type="match status" value="1"/>
</dbReference>
<keyword evidence="12" id="KW-1185">Reference proteome</keyword>
<dbReference type="Gene3D" id="3.40.50.10090">
    <property type="match status" value="2"/>
</dbReference>
<dbReference type="InterPro" id="IPR039793">
    <property type="entry name" value="UROS/Hem4"/>
</dbReference>
<sequence>MKKILLLREDNRADKLFFKKRAYQVLEVPLSRLLVRNLTKKECADLTEADWLFLTSQAPVKMLFSFLTELSKIPRIAVLGKKTAQVVEEIGLTVDFIPDVATKEALIKEWQAKFPAEAKIFYPKSNLADDSLSQKLLNCQVTSVVCYENQFYEEHQLVLEKILREKEISTVYFASPSSWARFYSSYKKNYYPLEFIAIGATTKAAIEKLGFSAKIKK</sequence>
<evidence type="ECO:0000256" key="1">
    <source>
        <dbReference type="ARBA" id="ARBA00004772"/>
    </source>
</evidence>
<comment type="similarity">
    <text evidence="2 9">Belongs to the uroporphyrinogen-III synthase family.</text>
</comment>
<evidence type="ECO:0000313" key="12">
    <source>
        <dbReference type="Proteomes" id="UP001595987"/>
    </source>
</evidence>
<evidence type="ECO:0000256" key="6">
    <source>
        <dbReference type="ARBA" id="ARBA00037589"/>
    </source>
</evidence>
<evidence type="ECO:0000256" key="7">
    <source>
        <dbReference type="ARBA" id="ARBA00040167"/>
    </source>
</evidence>
<dbReference type="CDD" id="cd06578">
    <property type="entry name" value="HemD"/>
    <property type="match status" value="1"/>
</dbReference>
<evidence type="ECO:0000256" key="3">
    <source>
        <dbReference type="ARBA" id="ARBA00013109"/>
    </source>
</evidence>
<evidence type="ECO:0000256" key="8">
    <source>
        <dbReference type="ARBA" id="ARBA00048617"/>
    </source>
</evidence>
<name>A0ABV9JCL6_9LACT</name>
<evidence type="ECO:0000256" key="4">
    <source>
        <dbReference type="ARBA" id="ARBA00023239"/>
    </source>
</evidence>
<evidence type="ECO:0000256" key="9">
    <source>
        <dbReference type="RuleBase" id="RU366031"/>
    </source>
</evidence>
<dbReference type="Proteomes" id="UP001595987">
    <property type="component" value="Unassembled WGS sequence"/>
</dbReference>
<dbReference type="RefSeq" id="WP_213536104.1">
    <property type="nucleotide sequence ID" value="NZ_BOVQ01000005.1"/>
</dbReference>
<gene>
    <name evidence="11" type="ORF">ACFO26_06290</name>
</gene>
<dbReference type="InterPro" id="IPR003754">
    <property type="entry name" value="4pyrrol_synth_uPrphyn_synth"/>
</dbReference>
<keyword evidence="5 9" id="KW-0627">Porphyrin biosynthesis</keyword>
<evidence type="ECO:0000259" key="10">
    <source>
        <dbReference type="Pfam" id="PF02602"/>
    </source>
</evidence>
<comment type="pathway">
    <text evidence="1 9">Porphyrin-containing compound metabolism; protoporphyrin-IX biosynthesis; coproporphyrinogen-III from 5-aminolevulinate: step 3/4.</text>
</comment>
<protein>
    <recommendedName>
        <fullName evidence="7 9">Uroporphyrinogen-III synthase</fullName>
        <ecNumber evidence="3 9">4.2.1.75</ecNumber>
    </recommendedName>
</protein>
<evidence type="ECO:0000256" key="2">
    <source>
        <dbReference type="ARBA" id="ARBA00008133"/>
    </source>
</evidence>
<dbReference type="SUPFAM" id="SSF69618">
    <property type="entry name" value="HemD-like"/>
    <property type="match status" value="1"/>
</dbReference>
<evidence type="ECO:0000313" key="11">
    <source>
        <dbReference type="EMBL" id="MFC4652513.1"/>
    </source>
</evidence>
<reference evidence="12" key="1">
    <citation type="journal article" date="2019" name="Int. J. Syst. Evol. Microbiol.">
        <title>The Global Catalogue of Microorganisms (GCM) 10K type strain sequencing project: providing services to taxonomists for standard genome sequencing and annotation.</title>
        <authorList>
            <consortium name="The Broad Institute Genomics Platform"/>
            <consortium name="The Broad Institute Genome Sequencing Center for Infectious Disease"/>
            <person name="Wu L."/>
            <person name="Ma J."/>
        </authorList>
    </citation>
    <scope>NUCLEOTIDE SEQUENCE [LARGE SCALE GENOMIC DNA]</scope>
    <source>
        <strain evidence="12">CCUG 63287</strain>
    </source>
</reference>
<evidence type="ECO:0000256" key="5">
    <source>
        <dbReference type="ARBA" id="ARBA00023244"/>
    </source>
</evidence>
<feature type="domain" description="Tetrapyrrole biosynthesis uroporphyrinogen III synthase" evidence="10">
    <location>
        <begin position="19"/>
        <end position="213"/>
    </location>
</feature>
<organism evidence="11 12">
    <name type="scientific">Lactococcus nasutitermitis</name>
    <dbReference type="NCBI Taxonomy" id="1652957"/>
    <lineage>
        <taxon>Bacteria</taxon>
        <taxon>Bacillati</taxon>
        <taxon>Bacillota</taxon>
        <taxon>Bacilli</taxon>
        <taxon>Lactobacillales</taxon>
        <taxon>Streptococcaceae</taxon>
        <taxon>Lactococcus</taxon>
    </lineage>
</organism>
<comment type="catalytic activity">
    <reaction evidence="8 9">
        <text>hydroxymethylbilane = uroporphyrinogen III + H2O</text>
        <dbReference type="Rhea" id="RHEA:18965"/>
        <dbReference type="ChEBI" id="CHEBI:15377"/>
        <dbReference type="ChEBI" id="CHEBI:57308"/>
        <dbReference type="ChEBI" id="CHEBI:57845"/>
        <dbReference type="EC" id="4.2.1.75"/>
    </reaction>
</comment>